<dbReference type="PANTHER" id="PTHR30189">
    <property type="entry name" value="LPS-ASSEMBLY PROTEIN"/>
    <property type="match status" value="1"/>
</dbReference>
<accession>A0A6L5YCK2</accession>
<proteinExistence type="predicted"/>
<dbReference type="Gene3D" id="2.60.450.10">
    <property type="entry name" value="Lipopolysaccharide (LPS) transport protein A like domain"/>
    <property type="match status" value="1"/>
</dbReference>
<dbReference type="AlphaFoldDB" id="A0A6L5YCK2"/>
<feature type="signal peptide" evidence="1">
    <location>
        <begin position="1"/>
        <end position="26"/>
    </location>
</feature>
<protein>
    <submittedName>
        <fullName evidence="2">LPS-assembly protein LptD</fullName>
    </submittedName>
</protein>
<dbReference type="GO" id="GO:1990351">
    <property type="term" value="C:transporter complex"/>
    <property type="evidence" value="ECO:0007669"/>
    <property type="project" value="TreeGrafter"/>
</dbReference>
<keyword evidence="3" id="KW-1185">Reference proteome</keyword>
<evidence type="ECO:0000256" key="1">
    <source>
        <dbReference type="SAM" id="SignalP"/>
    </source>
</evidence>
<sequence length="612" mass="68917">MTKYSTCLGGLVLVFSLLAPTNDVWAAQKKLPEVTADTLPVVLEADSIEFDEVNHLATAQGHAVARYADLVFRADRVTLDAETNVIRAFASAGKKIKIQRHNTDTLTGDFLEYHLNDSTGYLEGAEGSSKVPYGAVYIKGARVEVADPQTAHEKKWLRGSYLRGSAPDSAVVRWNGASYTTCKQEHPHYLLRSKRIVMVPGKYIVLHHPRVYAGSAYLFTMPFNMVVNQKPKSKNVTTIRPNYDSDKHLGLEARSTFSWNNGQLALGAGIWQEGMFEYQARVDQQIASWLSLYAGDNHQYDSSTDETKSRPFWGAALAHSGWAMDVGWAQREKRSVVRKPGQKEYETTLWRDPEVGLTSPWVGLHIGDFSQYARFKGNWGRFQETGVKRGDYRGDFIERYGWGIDYYTEYPFRLGAWTISPFFKGDYWNYGYKNDGSDRQIVTIGTLGVRASCGGFEIGSAFEQKRVSGRSAFGNGWDRNYDTDTFYQRVGIKIGPSLTFAVQGVFDLTGNKNELSSMGYILTYDNSCCTRWELTVNDDLTDSNNNDWITLSFAITAFPDSRFKMGNESLSNPFGRPGGLAVRRQRYEPTLMEKDGTEQAEEAEIIMPKFDI</sequence>
<dbReference type="Proteomes" id="UP000473699">
    <property type="component" value="Unassembled WGS sequence"/>
</dbReference>
<dbReference type="InterPro" id="IPR050218">
    <property type="entry name" value="LptD"/>
</dbReference>
<evidence type="ECO:0000313" key="3">
    <source>
        <dbReference type="Proteomes" id="UP000473699"/>
    </source>
</evidence>
<evidence type="ECO:0000313" key="2">
    <source>
        <dbReference type="EMBL" id="MST56074.1"/>
    </source>
</evidence>
<feature type="chain" id="PRO_5026988522" evidence="1">
    <location>
        <begin position="27"/>
        <end position="612"/>
    </location>
</feature>
<dbReference type="PANTHER" id="PTHR30189:SF1">
    <property type="entry name" value="LPS-ASSEMBLY PROTEIN LPTD"/>
    <property type="match status" value="1"/>
</dbReference>
<comment type="caution">
    <text evidence="2">The sequence shown here is derived from an EMBL/GenBank/DDBJ whole genome shotgun (WGS) entry which is preliminary data.</text>
</comment>
<gene>
    <name evidence="2" type="ORF">FYJ74_08525</name>
</gene>
<keyword evidence="1" id="KW-0732">Signal</keyword>
<organism evidence="2 3">
    <name type="scientific">Pyramidobacter porci</name>
    <dbReference type="NCBI Taxonomy" id="2605789"/>
    <lineage>
        <taxon>Bacteria</taxon>
        <taxon>Thermotogati</taxon>
        <taxon>Synergistota</taxon>
        <taxon>Synergistia</taxon>
        <taxon>Synergistales</taxon>
        <taxon>Dethiosulfovibrionaceae</taxon>
        <taxon>Pyramidobacter</taxon>
    </lineage>
</organism>
<dbReference type="RefSeq" id="WP_154529164.1">
    <property type="nucleotide sequence ID" value="NZ_JAXDZJ010000030.1"/>
</dbReference>
<name>A0A6L5YCK2_9BACT</name>
<reference evidence="2 3" key="1">
    <citation type="submission" date="2019-08" db="EMBL/GenBank/DDBJ databases">
        <title>In-depth cultivation of the pig gut microbiome towards novel bacterial diversity and tailored functional studies.</title>
        <authorList>
            <person name="Wylensek D."/>
            <person name="Hitch T.C.A."/>
            <person name="Clavel T."/>
        </authorList>
    </citation>
    <scope>NUCLEOTIDE SEQUENCE [LARGE SCALE GENOMIC DNA]</scope>
    <source>
        <strain evidence="2 3">SM-530-WT-4B</strain>
    </source>
</reference>
<dbReference type="GO" id="GO:0009279">
    <property type="term" value="C:cell outer membrane"/>
    <property type="evidence" value="ECO:0007669"/>
    <property type="project" value="TreeGrafter"/>
</dbReference>
<dbReference type="EMBL" id="VUNH01000009">
    <property type="protein sequence ID" value="MST56074.1"/>
    <property type="molecule type" value="Genomic_DNA"/>
</dbReference>